<dbReference type="PANTHER" id="PTHR43461">
    <property type="entry name" value="TRANSMEMBRANE PROTEIN 256"/>
    <property type="match status" value="1"/>
</dbReference>
<protein>
    <submittedName>
        <fullName evidence="8">Membrane protein</fullName>
    </submittedName>
</protein>
<keyword evidence="3 6" id="KW-0812">Transmembrane</keyword>
<gene>
    <name evidence="8" type="ORF">AMPC_24590</name>
</gene>
<sequence>MDRLFFALGALSALVSVAAGAFGAHALKARLAPDLLAVFETGARYQMYHALGLFAAAWAATRWPGGAAVAGGWLFVAGTLVFTGSLYALALTGVRGLGAITPLGGVCFLAGWAALAWAALRG</sequence>
<feature type="transmembrane region" description="Helical" evidence="6">
    <location>
        <begin position="72"/>
        <end position="90"/>
    </location>
</feature>
<evidence type="ECO:0000256" key="5">
    <source>
        <dbReference type="ARBA" id="ARBA00023136"/>
    </source>
</evidence>
<evidence type="ECO:0000256" key="3">
    <source>
        <dbReference type="ARBA" id="ARBA00022692"/>
    </source>
</evidence>
<evidence type="ECO:0000256" key="7">
    <source>
        <dbReference type="SAM" id="SignalP"/>
    </source>
</evidence>
<feature type="transmembrane region" description="Helical" evidence="6">
    <location>
        <begin position="96"/>
        <end position="120"/>
    </location>
</feature>
<proteinExistence type="inferred from homology"/>
<dbReference type="Proteomes" id="UP001162734">
    <property type="component" value="Chromosome"/>
</dbReference>
<feature type="chain" id="PRO_5045272080" evidence="7">
    <location>
        <begin position="22"/>
        <end position="122"/>
    </location>
</feature>
<evidence type="ECO:0000256" key="2">
    <source>
        <dbReference type="ARBA" id="ARBA00009694"/>
    </source>
</evidence>
<dbReference type="RefSeq" id="WP_248341494.1">
    <property type="nucleotide sequence ID" value="NZ_AP025592.1"/>
</dbReference>
<dbReference type="PANTHER" id="PTHR43461:SF1">
    <property type="entry name" value="TRANSMEMBRANE PROTEIN 256"/>
    <property type="match status" value="1"/>
</dbReference>
<evidence type="ECO:0000313" key="9">
    <source>
        <dbReference type="Proteomes" id="UP001162734"/>
    </source>
</evidence>
<comment type="subcellular location">
    <subcellularLocation>
        <location evidence="1">Membrane</location>
        <topology evidence="1">Multi-pass membrane protein</topology>
    </subcellularLocation>
</comment>
<name>A0ABM7XBY7_9BACT</name>
<feature type="signal peptide" evidence="7">
    <location>
        <begin position="1"/>
        <end position="21"/>
    </location>
</feature>
<organism evidence="8 9">
    <name type="scientific">Anaeromyxobacter paludicola</name>
    <dbReference type="NCBI Taxonomy" id="2918171"/>
    <lineage>
        <taxon>Bacteria</taxon>
        <taxon>Pseudomonadati</taxon>
        <taxon>Myxococcota</taxon>
        <taxon>Myxococcia</taxon>
        <taxon>Myxococcales</taxon>
        <taxon>Cystobacterineae</taxon>
        <taxon>Anaeromyxobacteraceae</taxon>
        <taxon>Anaeromyxobacter</taxon>
    </lineage>
</organism>
<keyword evidence="9" id="KW-1185">Reference proteome</keyword>
<dbReference type="Pfam" id="PF04241">
    <property type="entry name" value="DUF423"/>
    <property type="match status" value="1"/>
</dbReference>
<keyword evidence="4 6" id="KW-1133">Transmembrane helix</keyword>
<comment type="similarity">
    <text evidence="2">Belongs to the UPF0382 family.</text>
</comment>
<reference evidence="9" key="1">
    <citation type="journal article" date="2022" name="Int. J. Syst. Evol. Microbiol.">
        <title>Anaeromyxobacter oryzae sp. nov., Anaeromyxobacter diazotrophicus sp. nov. and Anaeromyxobacter paludicola sp. nov., isolated from paddy soils.</title>
        <authorList>
            <person name="Itoh H."/>
            <person name="Xu Z."/>
            <person name="Mise K."/>
            <person name="Masuda Y."/>
            <person name="Ushijima N."/>
            <person name="Hayakawa C."/>
            <person name="Shiratori Y."/>
            <person name="Senoo K."/>
        </authorList>
    </citation>
    <scope>NUCLEOTIDE SEQUENCE [LARGE SCALE GENOMIC DNA]</scope>
    <source>
        <strain evidence="9">Red630</strain>
    </source>
</reference>
<dbReference type="InterPro" id="IPR006696">
    <property type="entry name" value="DUF423"/>
</dbReference>
<keyword evidence="7" id="KW-0732">Signal</keyword>
<dbReference type="EMBL" id="AP025592">
    <property type="protein sequence ID" value="BDG09346.1"/>
    <property type="molecule type" value="Genomic_DNA"/>
</dbReference>
<evidence type="ECO:0000313" key="8">
    <source>
        <dbReference type="EMBL" id="BDG09346.1"/>
    </source>
</evidence>
<accession>A0ABM7XBY7</accession>
<evidence type="ECO:0000256" key="1">
    <source>
        <dbReference type="ARBA" id="ARBA00004141"/>
    </source>
</evidence>
<evidence type="ECO:0000256" key="6">
    <source>
        <dbReference type="SAM" id="Phobius"/>
    </source>
</evidence>
<evidence type="ECO:0000256" key="4">
    <source>
        <dbReference type="ARBA" id="ARBA00022989"/>
    </source>
</evidence>
<keyword evidence="5 6" id="KW-0472">Membrane</keyword>